<comment type="similarity">
    <text evidence="2">Belongs to the class-I pyridoxal-phosphate-dependent aminotransferase family.</text>
</comment>
<feature type="transmembrane region" description="Helical" evidence="6">
    <location>
        <begin position="108"/>
        <end position="129"/>
    </location>
</feature>
<dbReference type="AlphaFoldDB" id="A0A168JJ74"/>
<evidence type="ECO:0000256" key="6">
    <source>
        <dbReference type="SAM" id="Phobius"/>
    </source>
</evidence>
<dbReference type="RefSeq" id="WP_068535541.1">
    <property type="nucleotide sequence ID" value="NZ_LVJH01000035.1"/>
</dbReference>
<dbReference type="Pfam" id="PF00155">
    <property type="entry name" value="Aminotran_1_2"/>
    <property type="match status" value="1"/>
</dbReference>
<evidence type="ECO:0000256" key="4">
    <source>
        <dbReference type="ARBA" id="ARBA00022679"/>
    </source>
</evidence>
<keyword evidence="5" id="KW-0663">Pyridoxal phosphate</keyword>
<organism evidence="8 9">
    <name type="scientific">Paenibacillus glacialis</name>
    <dbReference type="NCBI Taxonomy" id="494026"/>
    <lineage>
        <taxon>Bacteria</taxon>
        <taxon>Bacillati</taxon>
        <taxon>Bacillota</taxon>
        <taxon>Bacilli</taxon>
        <taxon>Bacillales</taxon>
        <taxon>Paenibacillaceae</taxon>
        <taxon>Paenibacillus</taxon>
    </lineage>
</organism>
<keyword evidence="3" id="KW-0032">Aminotransferase</keyword>
<comment type="caution">
    <text evidence="8">The sequence shown here is derived from an EMBL/GenBank/DDBJ whole genome shotgun (WGS) entry which is preliminary data.</text>
</comment>
<dbReference type="CDD" id="cd00609">
    <property type="entry name" value="AAT_like"/>
    <property type="match status" value="1"/>
</dbReference>
<proteinExistence type="inferred from homology"/>
<evidence type="ECO:0000256" key="1">
    <source>
        <dbReference type="ARBA" id="ARBA00001933"/>
    </source>
</evidence>
<sequence length="382" mass="43429">MQRITTSNSPFTLLQQRLKYVSLQPERPWNVWVENVPQWEIQPTISQFELPLVSEYAPCEGYPFLIDAIRNREKGMYGMQLEQDQILVTNGALHGLSLIFRSLYRPGAIALCQVPILGSIATILISYGYTIKYFTSHQGELDIEKLKLECTNPDVRLLYINTPHNPTGDILSQHTLNHLVEMVQRRGINLVADMIYDSLTFDGARSFTPLSVTPVWRNVYTVNSMSKNYGSPGLRIGWVISDRENIQRMAGFFEQECVAICGIAQKQAQILLEHGNQNLVETIAKRKKYVETRLSSFKDIKYVIPRGGTQFYVEMPVDDIDLFADFMLVNYSLAITTISNYQGGKGSYIRIPTVYPIETTEAALELLAEGIKHFCLNYTMSS</sequence>
<reference evidence="8 9" key="1">
    <citation type="submission" date="2016-03" db="EMBL/GenBank/DDBJ databases">
        <title>Draft genome sequence of Paenibacillus glacialis DSM 22343.</title>
        <authorList>
            <person name="Shin S.-K."/>
            <person name="Yi H."/>
        </authorList>
    </citation>
    <scope>NUCLEOTIDE SEQUENCE [LARGE SCALE GENOMIC DNA]</scope>
    <source>
        <strain evidence="8 9">DSM 22343</strain>
    </source>
</reference>
<evidence type="ECO:0000259" key="7">
    <source>
        <dbReference type="Pfam" id="PF00155"/>
    </source>
</evidence>
<dbReference type="GO" id="GO:0008483">
    <property type="term" value="F:transaminase activity"/>
    <property type="evidence" value="ECO:0007669"/>
    <property type="project" value="UniProtKB-KW"/>
</dbReference>
<keyword evidence="4" id="KW-0808">Transferase</keyword>
<evidence type="ECO:0000313" key="8">
    <source>
        <dbReference type="EMBL" id="OAB40702.1"/>
    </source>
</evidence>
<dbReference type="InterPro" id="IPR004839">
    <property type="entry name" value="Aminotransferase_I/II_large"/>
</dbReference>
<keyword evidence="9" id="KW-1185">Reference proteome</keyword>
<dbReference type="InterPro" id="IPR015421">
    <property type="entry name" value="PyrdxlP-dep_Trfase_major"/>
</dbReference>
<evidence type="ECO:0000256" key="2">
    <source>
        <dbReference type="ARBA" id="ARBA00007441"/>
    </source>
</evidence>
<feature type="domain" description="Aminotransferase class I/classII large" evidence="7">
    <location>
        <begin position="52"/>
        <end position="353"/>
    </location>
</feature>
<dbReference type="Proteomes" id="UP000076967">
    <property type="component" value="Unassembled WGS sequence"/>
</dbReference>
<evidence type="ECO:0000256" key="5">
    <source>
        <dbReference type="ARBA" id="ARBA00022898"/>
    </source>
</evidence>
<dbReference type="GO" id="GO:0030170">
    <property type="term" value="F:pyridoxal phosphate binding"/>
    <property type="evidence" value="ECO:0007669"/>
    <property type="project" value="InterPro"/>
</dbReference>
<keyword evidence="6" id="KW-0472">Membrane</keyword>
<gene>
    <name evidence="8" type="ORF">PGLA_18045</name>
</gene>
<dbReference type="EMBL" id="LVJH01000035">
    <property type="protein sequence ID" value="OAB40702.1"/>
    <property type="molecule type" value="Genomic_DNA"/>
</dbReference>
<dbReference type="PANTHER" id="PTHR46383">
    <property type="entry name" value="ASPARTATE AMINOTRANSFERASE"/>
    <property type="match status" value="1"/>
</dbReference>
<accession>A0A168JJ74</accession>
<dbReference type="Gene3D" id="3.40.640.10">
    <property type="entry name" value="Type I PLP-dependent aspartate aminotransferase-like (Major domain)"/>
    <property type="match status" value="1"/>
</dbReference>
<dbReference type="NCBIfam" id="TIGR04544">
    <property type="entry name" value="3metArgNH2trans"/>
    <property type="match status" value="1"/>
</dbReference>
<dbReference type="InterPro" id="IPR030898">
    <property type="entry name" value="3metArgNH2trans"/>
</dbReference>
<dbReference type="GO" id="GO:0006520">
    <property type="term" value="P:amino acid metabolic process"/>
    <property type="evidence" value="ECO:0007669"/>
    <property type="project" value="InterPro"/>
</dbReference>
<name>A0A168JJ74_9BACL</name>
<dbReference type="STRING" id="494026.PGLA_18045"/>
<dbReference type="InterPro" id="IPR050596">
    <property type="entry name" value="AspAT/PAT-like"/>
</dbReference>
<protein>
    <recommendedName>
        <fullName evidence="7">Aminotransferase class I/classII large domain-containing protein</fullName>
    </recommendedName>
</protein>
<evidence type="ECO:0000313" key="9">
    <source>
        <dbReference type="Proteomes" id="UP000076967"/>
    </source>
</evidence>
<dbReference type="OrthoDB" id="9802328at2"/>
<keyword evidence="6" id="KW-1133">Transmembrane helix</keyword>
<comment type="cofactor">
    <cofactor evidence="1">
        <name>pyridoxal 5'-phosphate</name>
        <dbReference type="ChEBI" id="CHEBI:597326"/>
    </cofactor>
</comment>
<dbReference type="SUPFAM" id="SSF53383">
    <property type="entry name" value="PLP-dependent transferases"/>
    <property type="match status" value="1"/>
</dbReference>
<evidence type="ECO:0000256" key="3">
    <source>
        <dbReference type="ARBA" id="ARBA00022576"/>
    </source>
</evidence>
<dbReference type="InterPro" id="IPR015424">
    <property type="entry name" value="PyrdxlP-dep_Trfase"/>
</dbReference>
<keyword evidence="6" id="KW-0812">Transmembrane</keyword>